<keyword evidence="2 3" id="KW-0378">Hydrolase</keyword>
<comment type="similarity">
    <text evidence="3">Belongs to the Nudix hydrolase family.</text>
</comment>
<keyword evidence="6" id="KW-1185">Reference proteome</keyword>
<evidence type="ECO:0000313" key="5">
    <source>
        <dbReference type="EMBL" id="TPD61826.1"/>
    </source>
</evidence>
<evidence type="ECO:0000256" key="2">
    <source>
        <dbReference type="ARBA" id="ARBA00022801"/>
    </source>
</evidence>
<comment type="cofactor">
    <cofactor evidence="1">
        <name>Mg(2+)</name>
        <dbReference type="ChEBI" id="CHEBI:18420"/>
    </cofactor>
</comment>
<name>A0A501PPV9_9PROT</name>
<dbReference type="SUPFAM" id="SSF55811">
    <property type="entry name" value="Nudix"/>
    <property type="match status" value="1"/>
</dbReference>
<dbReference type="PRINTS" id="PR00502">
    <property type="entry name" value="NUDIXFAMILY"/>
</dbReference>
<dbReference type="AlphaFoldDB" id="A0A501PPV9"/>
<dbReference type="Proteomes" id="UP000319148">
    <property type="component" value="Unassembled WGS sequence"/>
</dbReference>
<evidence type="ECO:0000256" key="3">
    <source>
        <dbReference type="RuleBase" id="RU003476"/>
    </source>
</evidence>
<dbReference type="InterPro" id="IPR000086">
    <property type="entry name" value="NUDIX_hydrolase_dom"/>
</dbReference>
<reference evidence="6" key="1">
    <citation type="submission" date="2019-06" db="EMBL/GenBank/DDBJ databases">
        <title>The complete genome of Emcibacter congregatus ZYLT.</title>
        <authorList>
            <person name="Zhao Z."/>
        </authorList>
    </citation>
    <scope>NUCLEOTIDE SEQUENCE [LARGE SCALE GENOMIC DNA]</scope>
    <source>
        <strain evidence="6">MCCC 1A06723</strain>
    </source>
</reference>
<accession>A0A501PPV9</accession>
<comment type="caution">
    <text evidence="5">The sequence shown here is derived from an EMBL/GenBank/DDBJ whole genome shotgun (WGS) entry which is preliminary data.</text>
</comment>
<dbReference type="PROSITE" id="PS00893">
    <property type="entry name" value="NUDIX_BOX"/>
    <property type="match status" value="1"/>
</dbReference>
<sequence>MGAKPTTKDVFRKADGLPISVKAVITLEDKVLLLQEPDKEWELPGGKLDEGEGLEDTLHREVYEETGLKIKSANLVDLCVRPRDRGRSDICVATYYCKVKFSSLKDVTISEEHICAGLFKKRQLDRLYMLDIYREVAGKILS</sequence>
<evidence type="ECO:0000313" key="6">
    <source>
        <dbReference type="Proteomes" id="UP000319148"/>
    </source>
</evidence>
<dbReference type="Gene3D" id="3.90.79.10">
    <property type="entry name" value="Nucleoside Triphosphate Pyrophosphohydrolase"/>
    <property type="match status" value="1"/>
</dbReference>
<gene>
    <name evidence="5" type="ORF">FIV46_06350</name>
</gene>
<dbReference type="PANTHER" id="PTHR43736">
    <property type="entry name" value="ADP-RIBOSE PYROPHOSPHATASE"/>
    <property type="match status" value="1"/>
</dbReference>
<feature type="domain" description="Nudix hydrolase" evidence="4">
    <location>
        <begin position="14"/>
        <end position="141"/>
    </location>
</feature>
<dbReference type="RefSeq" id="WP_139939588.1">
    <property type="nucleotide sequence ID" value="NZ_JBHSYP010000003.1"/>
</dbReference>
<protein>
    <submittedName>
        <fullName evidence="5">NUDIX hydrolase</fullName>
    </submittedName>
</protein>
<dbReference type="GO" id="GO:0016787">
    <property type="term" value="F:hydrolase activity"/>
    <property type="evidence" value="ECO:0007669"/>
    <property type="project" value="UniProtKB-KW"/>
</dbReference>
<dbReference type="EMBL" id="VFIY01000005">
    <property type="protein sequence ID" value="TPD61826.1"/>
    <property type="molecule type" value="Genomic_DNA"/>
</dbReference>
<dbReference type="OrthoDB" id="289720at2"/>
<dbReference type="InterPro" id="IPR020084">
    <property type="entry name" value="NUDIX_hydrolase_CS"/>
</dbReference>
<organism evidence="5 6">
    <name type="scientific">Emcibacter nanhaiensis</name>
    <dbReference type="NCBI Taxonomy" id="1505037"/>
    <lineage>
        <taxon>Bacteria</taxon>
        <taxon>Pseudomonadati</taxon>
        <taxon>Pseudomonadota</taxon>
        <taxon>Alphaproteobacteria</taxon>
        <taxon>Emcibacterales</taxon>
        <taxon>Emcibacteraceae</taxon>
        <taxon>Emcibacter</taxon>
    </lineage>
</organism>
<dbReference type="PROSITE" id="PS51462">
    <property type="entry name" value="NUDIX"/>
    <property type="match status" value="1"/>
</dbReference>
<evidence type="ECO:0000259" key="4">
    <source>
        <dbReference type="PROSITE" id="PS51462"/>
    </source>
</evidence>
<dbReference type="InterPro" id="IPR015797">
    <property type="entry name" value="NUDIX_hydrolase-like_dom_sf"/>
</dbReference>
<evidence type="ECO:0000256" key="1">
    <source>
        <dbReference type="ARBA" id="ARBA00001946"/>
    </source>
</evidence>
<dbReference type="Pfam" id="PF00293">
    <property type="entry name" value="NUDIX"/>
    <property type="match status" value="1"/>
</dbReference>
<dbReference type="PANTHER" id="PTHR43736:SF1">
    <property type="entry name" value="DIHYDRONEOPTERIN TRIPHOSPHATE DIPHOSPHATASE"/>
    <property type="match status" value="1"/>
</dbReference>
<dbReference type="InterPro" id="IPR020476">
    <property type="entry name" value="Nudix_hydrolase"/>
</dbReference>
<proteinExistence type="inferred from homology"/>